<feature type="binding site" evidence="15">
    <location>
        <begin position="160"/>
        <end position="161"/>
    </location>
    <ligand>
        <name>NADP(+)</name>
        <dbReference type="ChEBI" id="CHEBI:58349"/>
    </ligand>
</feature>
<name>A0A1G9RRH6_9FIRM</name>
<dbReference type="GO" id="GO:0050661">
    <property type="term" value="F:NADP binding"/>
    <property type="evidence" value="ECO:0007669"/>
    <property type="project" value="UniProtKB-UniRule"/>
</dbReference>
<dbReference type="SMART" id="SM00859">
    <property type="entry name" value="Semialdhyde_dh"/>
    <property type="match status" value="1"/>
</dbReference>
<organism evidence="18 19">
    <name type="scientific">Romboutsia lituseburensis DSM 797</name>
    <dbReference type="NCBI Taxonomy" id="1121325"/>
    <lineage>
        <taxon>Bacteria</taxon>
        <taxon>Bacillati</taxon>
        <taxon>Bacillota</taxon>
        <taxon>Clostridia</taxon>
        <taxon>Peptostreptococcales</taxon>
        <taxon>Peptostreptococcaceae</taxon>
        <taxon>Romboutsia</taxon>
    </lineage>
</organism>
<comment type="catalytic activity">
    <reaction evidence="14 15">
        <text>L-aspartate 4-semialdehyde + phosphate + NADP(+) = 4-phospho-L-aspartate + NADPH + H(+)</text>
        <dbReference type="Rhea" id="RHEA:24284"/>
        <dbReference type="ChEBI" id="CHEBI:15378"/>
        <dbReference type="ChEBI" id="CHEBI:43474"/>
        <dbReference type="ChEBI" id="CHEBI:57535"/>
        <dbReference type="ChEBI" id="CHEBI:57783"/>
        <dbReference type="ChEBI" id="CHEBI:58349"/>
        <dbReference type="ChEBI" id="CHEBI:537519"/>
        <dbReference type="EC" id="1.2.1.11"/>
    </reaction>
</comment>
<keyword evidence="7 15" id="KW-0028">Amino-acid biosynthesis</keyword>
<dbReference type="PANTHER" id="PTHR46278:SF2">
    <property type="entry name" value="ASPARTATE-SEMIALDEHYDE DEHYDROGENASE"/>
    <property type="match status" value="1"/>
</dbReference>
<accession>A0A1G9RRH6</accession>
<dbReference type="SUPFAM" id="SSF55347">
    <property type="entry name" value="Glyceraldehyde-3-phosphate dehydrogenase-like, C-terminal domain"/>
    <property type="match status" value="1"/>
</dbReference>
<evidence type="ECO:0000256" key="12">
    <source>
        <dbReference type="ARBA" id="ARBA00023154"/>
    </source>
</evidence>
<feature type="binding site" evidence="15">
    <location>
        <position position="310"/>
    </location>
    <ligand>
        <name>NADP(+)</name>
        <dbReference type="ChEBI" id="CHEBI:58349"/>
    </ligand>
</feature>
<evidence type="ECO:0000256" key="7">
    <source>
        <dbReference type="ARBA" id="ARBA00022605"/>
    </source>
</evidence>
<dbReference type="UniPathway" id="UPA00050">
    <property type="reaction ID" value="UER00463"/>
</dbReference>
<dbReference type="Gene3D" id="3.30.360.10">
    <property type="entry name" value="Dihydrodipicolinate Reductase, domain 2"/>
    <property type="match status" value="1"/>
</dbReference>
<comment type="subunit">
    <text evidence="5 15">Homodimer.</text>
</comment>
<dbReference type="InterPro" id="IPR000534">
    <property type="entry name" value="Semialdehyde_DH_NAD-bd"/>
</dbReference>
<evidence type="ECO:0000256" key="3">
    <source>
        <dbReference type="ARBA" id="ARBA00005097"/>
    </source>
</evidence>
<gene>
    <name evidence="15" type="primary">asd</name>
    <name evidence="18" type="ORF">SAMN04515677_107109</name>
</gene>
<dbReference type="EMBL" id="FNGW01000007">
    <property type="protein sequence ID" value="SDM25752.1"/>
    <property type="molecule type" value="Genomic_DNA"/>
</dbReference>
<evidence type="ECO:0000256" key="13">
    <source>
        <dbReference type="ARBA" id="ARBA00023167"/>
    </source>
</evidence>
<dbReference type="RefSeq" id="WP_092727095.1">
    <property type="nucleotide sequence ID" value="NZ_FNGW01000007.1"/>
</dbReference>
<feature type="binding site" evidence="15">
    <location>
        <position position="101"/>
    </location>
    <ligand>
        <name>phosphate</name>
        <dbReference type="ChEBI" id="CHEBI:43474"/>
    </ligand>
</feature>
<evidence type="ECO:0000313" key="18">
    <source>
        <dbReference type="EMBL" id="SDM25752.1"/>
    </source>
</evidence>
<evidence type="ECO:0000256" key="16">
    <source>
        <dbReference type="PIRSR" id="PIRSR000148-1"/>
    </source>
</evidence>
<dbReference type="GO" id="GO:0046983">
    <property type="term" value="F:protein dimerization activity"/>
    <property type="evidence" value="ECO:0007669"/>
    <property type="project" value="InterPro"/>
</dbReference>
<feature type="active site" description="Acyl-thioester intermediate" evidence="15 16">
    <location>
        <position position="130"/>
    </location>
</feature>
<comment type="pathway">
    <text evidence="2 15">Amino-acid biosynthesis; L-lysine biosynthesis via DAP pathway; (S)-tetrahydrodipicolinate from L-aspartate: step 2/4.</text>
</comment>
<evidence type="ECO:0000256" key="6">
    <source>
        <dbReference type="ARBA" id="ARBA00013120"/>
    </source>
</evidence>
<sequence length="332" mass="36937">MKKINVALIGATGMVGRTFLKILEERQFPIANFFPFASPEDAGTVITFNGKNYYVEALSENVFNRDIQIALFCAGGDVSAKYAPIAASKGVVVVDNSSHFRMDPDVPLVVPEVNPEAVKNHKGIIANPNCSTIQAMVPLKPLHDKYKLKRVIYSTYQAVSGSGVKGVKDLEEGVQGKQNNFYPHPIAYNCLPHIDDFTENGYTKEELKMINETMKIFNDYNIKVTATTVRVPVRNCHSESINVEFEKPFELKELVNELKNTKGVVVVDNPNNNEYPTAIDCDGKDETFVGRIRRDFSIENGINMWVVADNIRKGAATNAVQIAELLLTYNLV</sequence>
<feature type="active site" description="Proton acceptor" evidence="15 16">
    <location>
        <position position="237"/>
    </location>
</feature>
<evidence type="ECO:0000256" key="10">
    <source>
        <dbReference type="ARBA" id="ARBA00022915"/>
    </source>
</evidence>
<comment type="function">
    <text evidence="15">Catalyzes the NADPH-dependent formation of L-aspartate-semialdehyde (L-ASA) by the reductive dephosphorylation of L-aspartyl-4-phosphate.</text>
</comment>
<dbReference type="SUPFAM" id="SSF51735">
    <property type="entry name" value="NAD(P)-binding Rossmann-fold domains"/>
    <property type="match status" value="1"/>
</dbReference>
<feature type="domain" description="Semialdehyde dehydrogenase NAD-binding" evidence="17">
    <location>
        <begin position="5"/>
        <end position="121"/>
    </location>
</feature>
<dbReference type="UniPathway" id="UPA00034">
    <property type="reaction ID" value="UER00016"/>
</dbReference>
<reference evidence="18 19" key="1">
    <citation type="submission" date="2016-10" db="EMBL/GenBank/DDBJ databases">
        <authorList>
            <person name="de Groot N.N."/>
        </authorList>
    </citation>
    <scope>NUCLEOTIDE SEQUENCE [LARGE SCALE GENOMIC DNA]</scope>
    <source>
        <strain evidence="18 19">DSM 797</strain>
    </source>
</reference>
<protein>
    <recommendedName>
        <fullName evidence="6 15">Aspartate-semialdehyde dehydrogenase</fullName>
        <shortName evidence="15">ASA dehydrogenase</shortName>
        <shortName evidence="15">ASADH</shortName>
        <ecNumber evidence="6 15">1.2.1.11</ecNumber>
    </recommendedName>
    <alternativeName>
        <fullName evidence="15">Aspartate-beta-semialdehyde dehydrogenase</fullName>
    </alternativeName>
</protein>
<keyword evidence="10 15" id="KW-0220">Diaminopimelate biosynthesis</keyword>
<keyword evidence="19" id="KW-1185">Reference proteome</keyword>
<dbReference type="CDD" id="cd02316">
    <property type="entry name" value="VcASADH2_like_N"/>
    <property type="match status" value="1"/>
</dbReference>
<dbReference type="NCBIfam" id="NF011456">
    <property type="entry name" value="PRK14874.1"/>
    <property type="match status" value="1"/>
</dbReference>
<evidence type="ECO:0000256" key="11">
    <source>
        <dbReference type="ARBA" id="ARBA00023002"/>
    </source>
</evidence>
<dbReference type="CDD" id="cd18131">
    <property type="entry name" value="ASADH_C_bac_euk_like"/>
    <property type="match status" value="1"/>
</dbReference>
<proteinExistence type="inferred from homology"/>
<feature type="binding site" evidence="15">
    <location>
        <begin position="12"/>
        <end position="15"/>
    </location>
    <ligand>
        <name>NADP(+)</name>
        <dbReference type="ChEBI" id="CHEBI:58349"/>
    </ligand>
</feature>
<comment type="caution">
    <text evidence="15">Lacks conserved residue(s) required for the propagation of feature annotation.</text>
</comment>
<dbReference type="GO" id="GO:0071266">
    <property type="term" value="P:'de novo' L-methionine biosynthetic process"/>
    <property type="evidence" value="ECO:0007669"/>
    <property type="project" value="UniProtKB-UniRule"/>
</dbReference>
<dbReference type="NCBIfam" id="TIGR01296">
    <property type="entry name" value="asd_B"/>
    <property type="match status" value="1"/>
</dbReference>
<dbReference type="InterPro" id="IPR012080">
    <property type="entry name" value="Asp_semialdehyde_DH"/>
</dbReference>
<dbReference type="InterPro" id="IPR036291">
    <property type="entry name" value="NAD(P)-bd_dom_sf"/>
</dbReference>
<comment type="pathway">
    <text evidence="3 15">Amino-acid biosynthesis; L-threonine biosynthesis; L-threonine from L-aspartate: step 2/5.</text>
</comment>
<evidence type="ECO:0000259" key="17">
    <source>
        <dbReference type="SMART" id="SM00859"/>
    </source>
</evidence>
<evidence type="ECO:0000256" key="1">
    <source>
        <dbReference type="ARBA" id="ARBA00005021"/>
    </source>
</evidence>
<dbReference type="GO" id="GO:0009089">
    <property type="term" value="P:lysine biosynthetic process via diaminopimelate"/>
    <property type="evidence" value="ECO:0007669"/>
    <property type="project" value="UniProtKB-UniRule"/>
</dbReference>
<dbReference type="GO" id="GO:0009088">
    <property type="term" value="P:threonine biosynthetic process"/>
    <property type="evidence" value="ECO:0007669"/>
    <property type="project" value="UniProtKB-UniRule"/>
</dbReference>
<feature type="binding site" evidence="15">
    <location>
        <position position="230"/>
    </location>
    <ligand>
        <name>substrate</name>
    </ligand>
</feature>
<comment type="pathway">
    <text evidence="1 15">Amino-acid biosynthesis; L-methionine biosynthesis via de novo pathway; L-homoserine from L-aspartate: step 2/3.</text>
</comment>
<dbReference type="InterPro" id="IPR005986">
    <property type="entry name" value="Asp_semialdehyde_DH_beta"/>
</dbReference>
<keyword evidence="13 15" id="KW-0486">Methionine biosynthesis</keyword>
<evidence type="ECO:0000256" key="8">
    <source>
        <dbReference type="ARBA" id="ARBA00022697"/>
    </source>
</evidence>
<dbReference type="PIRSF" id="PIRSF000148">
    <property type="entry name" value="ASA_dh"/>
    <property type="match status" value="1"/>
</dbReference>
<feature type="binding site" evidence="15">
    <location>
        <position position="157"/>
    </location>
    <ligand>
        <name>substrate</name>
    </ligand>
</feature>
<dbReference type="GO" id="GO:0009097">
    <property type="term" value="P:isoleucine biosynthetic process"/>
    <property type="evidence" value="ECO:0007669"/>
    <property type="project" value="UniProtKB-UniRule"/>
</dbReference>
<dbReference type="GO" id="GO:0004073">
    <property type="term" value="F:aspartate-semialdehyde dehydrogenase activity"/>
    <property type="evidence" value="ECO:0007669"/>
    <property type="project" value="UniProtKB-UniRule"/>
</dbReference>
<dbReference type="AlphaFoldDB" id="A0A1G9RRH6"/>
<dbReference type="UniPathway" id="UPA00051">
    <property type="reaction ID" value="UER00464"/>
</dbReference>
<dbReference type="EC" id="1.2.1.11" evidence="6 15"/>
<evidence type="ECO:0000256" key="9">
    <source>
        <dbReference type="ARBA" id="ARBA00022857"/>
    </source>
</evidence>
<dbReference type="GO" id="GO:0051287">
    <property type="term" value="F:NAD binding"/>
    <property type="evidence" value="ECO:0007669"/>
    <property type="project" value="InterPro"/>
</dbReference>
<dbReference type="InterPro" id="IPR012280">
    <property type="entry name" value="Semialdhyde_DH_dimer_dom"/>
</dbReference>
<keyword evidence="12 15" id="KW-0457">Lysine biosynthesis</keyword>
<evidence type="ECO:0000313" key="19">
    <source>
        <dbReference type="Proteomes" id="UP000199068"/>
    </source>
</evidence>
<dbReference type="Gene3D" id="3.40.50.720">
    <property type="entry name" value="NAD(P)-binding Rossmann-like Domain"/>
    <property type="match status" value="1"/>
</dbReference>
<evidence type="ECO:0000256" key="14">
    <source>
        <dbReference type="ARBA" id="ARBA00047891"/>
    </source>
</evidence>
<dbReference type="Pfam" id="PF01118">
    <property type="entry name" value="Semialdhyde_dh"/>
    <property type="match status" value="1"/>
</dbReference>
<keyword evidence="8 15" id="KW-0791">Threonine biosynthesis</keyword>
<keyword evidence="11 15" id="KW-0560">Oxidoreductase</keyword>
<dbReference type="Pfam" id="PF02774">
    <property type="entry name" value="Semialdhyde_dhC"/>
    <property type="match status" value="1"/>
</dbReference>
<evidence type="ECO:0000256" key="5">
    <source>
        <dbReference type="ARBA" id="ARBA00011738"/>
    </source>
</evidence>
<dbReference type="PANTHER" id="PTHR46278">
    <property type="entry name" value="DEHYDROGENASE, PUTATIVE-RELATED"/>
    <property type="match status" value="1"/>
</dbReference>
<dbReference type="GO" id="GO:0019877">
    <property type="term" value="P:diaminopimelate biosynthetic process"/>
    <property type="evidence" value="ECO:0007669"/>
    <property type="project" value="UniProtKB-UniRule"/>
</dbReference>
<keyword evidence="9 15" id="KW-0521">NADP</keyword>
<evidence type="ECO:0000256" key="2">
    <source>
        <dbReference type="ARBA" id="ARBA00005076"/>
    </source>
</evidence>
<comment type="similarity">
    <text evidence="4 15">Belongs to the aspartate-semialdehyde dehydrogenase family.</text>
</comment>
<dbReference type="STRING" id="1121325.SAMN04515677_107109"/>
<dbReference type="HAMAP" id="MF_02121">
    <property type="entry name" value="ASADH"/>
    <property type="match status" value="1"/>
</dbReference>
<dbReference type="Proteomes" id="UP000199068">
    <property type="component" value="Unassembled WGS sequence"/>
</dbReference>
<evidence type="ECO:0000256" key="4">
    <source>
        <dbReference type="ARBA" id="ARBA00010584"/>
    </source>
</evidence>
<evidence type="ECO:0000256" key="15">
    <source>
        <dbReference type="HAMAP-Rule" id="MF_02121"/>
    </source>
</evidence>